<keyword evidence="1" id="KW-0732">Signal</keyword>
<evidence type="ECO:0000256" key="1">
    <source>
        <dbReference type="SAM" id="SignalP"/>
    </source>
</evidence>
<evidence type="ECO:0000313" key="3">
    <source>
        <dbReference type="Proteomes" id="UP000255382"/>
    </source>
</evidence>
<dbReference type="Gene3D" id="2.160.20.10">
    <property type="entry name" value="Single-stranded right-handed beta-helix, Pectin lyase-like"/>
    <property type="match status" value="1"/>
</dbReference>
<protein>
    <submittedName>
        <fullName evidence="2">Filamentous hemagglutinin</fullName>
    </submittedName>
</protein>
<dbReference type="InterPro" id="IPR012334">
    <property type="entry name" value="Pectin_lyas_fold"/>
</dbReference>
<dbReference type="InterPro" id="IPR011050">
    <property type="entry name" value="Pectin_lyase_fold/virulence"/>
</dbReference>
<accession>A0A378BUH5</accession>
<gene>
    <name evidence="2" type="primary">shlA</name>
    <name evidence="2" type="ORF">NCTC5050_05782</name>
</gene>
<organism evidence="2 3">
    <name type="scientific">Klebsiella pneumoniae subsp. ozaenae</name>
    <dbReference type="NCBI Taxonomy" id="574"/>
    <lineage>
        <taxon>Bacteria</taxon>
        <taxon>Pseudomonadati</taxon>
        <taxon>Pseudomonadota</taxon>
        <taxon>Gammaproteobacteria</taxon>
        <taxon>Enterobacterales</taxon>
        <taxon>Enterobacteriaceae</taxon>
        <taxon>Klebsiella/Raoultella group</taxon>
        <taxon>Klebsiella</taxon>
        <taxon>Klebsiella pneumoniae complex</taxon>
    </lineage>
</organism>
<dbReference type="AlphaFoldDB" id="A0A378BUH5"/>
<name>A0A378BUH5_KLEPO</name>
<evidence type="ECO:0000313" key="2">
    <source>
        <dbReference type="EMBL" id="STV53364.1"/>
    </source>
</evidence>
<proteinExistence type="predicted"/>
<feature type="chain" id="PRO_5016746542" evidence="1">
    <location>
        <begin position="23"/>
        <end position="88"/>
    </location>
</feature>
<keyword evidence="3" id="KW-1185">Reference proteome</keyword>
<reference evidence="2 3" key="1">
    <citation type="submission" date="2018-06" db="EMBL/GenBank/DDBJ databases">
        <authorList>
            <consortium name="Pathogen Informatics"/>
            <person name="Doyle S."/>
        </authorList>
    </citation>
    <scope>NUCLEOTIDE SEQUENCE [LARGE SCALE GENOMIC DNA]</scope>
    <source>
        <strain evidence="2 3">NCTC5050</strain>
    </source>
</reference>
<sequence>MFKFKASYVALAAVLTSSVVYADPTSYTHSSGATVIDIEKPNAAGVSHNLYRDFNVGTNGTILNNSGDDVSHSTFGNIARVMLPNLLI</sequence>
<dbReference type="SUPFAM" id="SSF51126">
    <property type="entry name" value="Pectin lyase-like"/>
    <property type="match status" value="1"/>
</dbReference>
<dbReference type="EMBL" id="UGLZ01000005">
    <property type="protein sequence ID" value="STV53364.1"/>
    <property type="molecule type" value="Genomic_DNA"/>
</dbReference>
<dbReference type="Proteomes" id="UP000255382">
    <property type="component" value="Unassembled WGS sequence"/>
</dbReference>
<feature type="signal peptide" evidence="1">
    <location>
        <begin position="1"/>
        <end position="22"/>
    </location>
</feature>